<dbReference type="RefSeq" id="WP_013722564.1">
    <property type="nucleotide sequence ID" value="NC_015422.1"/>
</dbReference>
<protein>
    <submittedName>
        <fullName evidence="1">Uncharacterized protein</fullName>
    </submittedName>
</protein>
<name>F4G7I5_ALIDK</name>
<evidence type="ECO:0000313" key="2">
    <source>
        <dbReference type="Proteomes" id="UP000007938"/>
    </source>
</evidence>
<gene>
    <name evidence="1" type="ordered locus">Alide2_3174</name>
</gene>
<dbReference type="HOGENOM" id="CLU_189262_0_0_4"/>
<organism evidence="1 2">
    <name type="scientific">Alicycliphilus denitrificans (strain DSM 14773 / CIP 107495 / K601)</name>
    <dbReference type="NCBI Taxonomy" id="596154"/>
    <lineage>
        <taxon>Bacteria</taxon>
        <taxon>Pseudomonadati</taxon>
        <taxon>Pseudomonadota</taxon>
        <taxon>Betaproteobacteria</taxon>
        <taxon>Burkholderiales</taxon>
        <taxon>Comamonadaceae</taxon>
        <taxon>Alicycliphilus</taxon>
    </lineage>
</organism>
<dbReference type="AlphaFoldDB" id="F4G7I5"/>
<dbReference type="Proteomes" id="UP000007938">
    <property type="component" value="Chromosome"/>
</dbReference>
<sequence>MSETRTTASNGAAPPRLRLPLASAGDVARELARLYRQARAGQMEVQDASRLANILQILARVLETSDLEARIEELEAIKGEGKGSAWATH</sequence>
<dbReference type="eggNOG" id="ENOG5033GXW">
    <property type="taxonomic scope" value="Bacteria"/>
</dbReference>
<dbReference type="STRING" id="596154.Alide2_3174"/>
<reference evidence="1 2" key="2">
    <citation type="submission" date="2011-04" db="EMBL/GenBank/DDBJ databases">
        <title>Complete sequence of chromosome of Alicycliphilus denitrificans K601.</title>
        <authorList>
            <consortium name="US DOE Joint Genome Institute"/>
            <person name="Lucas S."/>
            <person name="Han J."/>
            <person name="Lapidus A."/>
            <person name="Cheng J.-F."/>
            <person name="Goodwin L."/>
            <person name="Pitluck S."/>
            <person name="Peters L."/>
            <person name="Zeytun A."/>
            <person name="Detter J.C."/>
            <person name="Han C."/>
            <person name="Tapia R."/>
            <person name="Land M."/>
            <person name="Hauser L."/>
            <person name="Kyrpides N."/>
            <person name="Ivanova N."/>
            <person name="Mikhailova N."/>
            <person name="Pagani I."/>
            <person name="Oosterkamp M."/>
            <person name="Pieper D."/>
            <person name="van Berkel W."/>
            <person name="Langenhoff A."/>
            <person name="Smidt H."/>
            <person name="Stams A."/>
            <person name="Woyke T."/>
        </authorList>
    </citation>
    <scope>NUCLEOTIDE SEQUENCE [LARGE SCALE GENOMIC DNA]</scope>
    <source>
        <strain evidence="2">DSM 14773 / CIP 107495 / K601</strain>
    </source>
</reference>
<reference evidence="1 2" key="1">
    <citation type="journal article" date="2011" name="J. Bacteriol.">
        <title>Genome Sequences of Alicycliphilus denitrificans Strains BC and K601T.</title>
        <authorList>
            <person name="Oosterkamp M.J."/>
            <person name="Veuskens T."/>
            <person name="Plugge C.M."/>
            <person name="Langenhoff A.A."/>
            <person name="Gerritse J."/>
            <person name="van Berkel W.J."/>
            <person name="Pieper D.H."/>
            <person name="Junca H."/>
            <person name="Goodwin L.A."/>
            <person name="Daligault H.E."/>
            <person name="Bruce D.C."/>
            <person name="Detter J.C."/>
            <person name="Tapia R."/>
            <person name="Han C.S."/>
            <person name="Land M.L."/>
            <person name="Hauser L.J."/>
            <person name="Smidt H."/>
            <person name="Stams A.J."/>
        </authorList>
    </citation>
    <scope>NUCLEOTIDE SEQUENCE [LARGE SCALE GENOMIC DNA]</scope>
    <source>
        <strain evidence="2">DSM 14773 / CIP 107495 / K601</strain>
    </source>
</reference>
<dbReference type="EMBL" id="CP002657">
    <property type="protein sequence ID" value="AEB85515.1"/>
    <property type="molecule type" value="Genomic_DNA"/>
</dbReference>
<accession>F4G7I5</accession>
<keyword evidence="2" id="KW-1185">Reference proteome</keyword>
<dbReference type="KEGG" id="adk:Alide2_3174"/>
<evidence type="ECO:0000313" key="1">
    <source>
        <dbReference type="EMBL" id="AEB85515.1"/>
    </source>
</evidence>
<proteinExistence type="predicted"/>
<dbReference type="OrthoDB" id="8911580at2"/>